<keyword evidence="12" id="KW-1185">Reference proteome</keyword>
<feature type="domain" description="Flagellar basal-body/hook protein C-terminal" evidence="8">
    <location>
        <begin position="199"/>
        <end position="241"/>
    </location>
</feature>
<evidence type="ECO:0000256" key="6">
    <source>
        <dbReference type="RuleBase" id="RU362116"/>
    </source>
</evidence>
<dbReference type="InterPro" id="IPR001444">
    <property type="entry name" value="Flag_bb_rod_N"/>
</dbReference>
<dbReference type="NCBIfam" id="NF009280">
    <property type="entry name" value="PRK12640.1"/>
    <property type="match status" value="1"/>
</dbReference>
<dbReference type="EMBL" id="FPLD01000051">
    <property type="protein sequence ID" value="SGY95826.1"/>
    <property type="molecule type" value="Genomic_DNA"/>
</dbReference>
<protein>
    <recommendedName>
        <fullName evidence="5 6">Flagellar basal-body rod protein FlgF</fullName>
    </recommendedName>
</protein>
<keyword evidence="11" id="KW-0282">Flagellum</keyword>
<keyword evidence="3 6" id="KW-0975">Bacterial flagellum</keyword>
<dbReference type="GeneID" id="61295455"/>
<dbReference type="InterPro" id="IPR020013">
    <property type="entry name" value="Flagellar_FlgE/F/G"/>
</dbReference>
<evidence type="ECO:0000256" key="4">
    <source>
        <dbReference type="ARBA" id="ARBA00038560"/>
    </source>
</evidence>
<dbReference type="KEGG" id="mvs:MVIS_3457"/>
<dbReference type="OrthoDB" id="9804559at2"/>
<evidence type="ECO:0000313" key="10">
    <source>
        <dbReference type="EMBL" id="SGY88683.1"/>
    </source>
</evidence>
<feature type="domain" description="Flagellar hook protein FlgE/F/G-like D1" evidence="9">
    <location>
        <begin position="81"/>
        <end position="147"/>
    </location>
</feature>
<evidence type="ECO:0000313" key="13">
    <source>
        <dbReference type="Proteomes" id="UP000183794"/>
    </source>
</evidence>
<reference evidence="11 13" key="1">
    <citation type="submission" date="2016-11" db="EMBL/GenBank/DDBJ databases">
        <authorList>
            <person name="Jaros S."/>
            <person name="Januszkiewicz K."/>
            <person name="Wedrychowicz H."/>
        </authorList>
    </citation>
    <scope>NUCLEOTIDE SEQUENCE [LARGE SCALE GENOMIC DNA]</scope>
    <source>
        <strain evidence="11">NVI 5450</strain>
    </source>
</reference>
<dbReference type="NCBIfam" id="TIGR02490">
    <property type="entry name" value="flgF"/>
    <property type="match status" value="1"/>
</dbReference>
<evidence type="ECO:0000256" key="1">
    <source>
        <dbReference type="ARBA" id="ARBA00004117"/>
    </source>
</evidence>
<evidence type="ECO:0000313" key="11">
    <source>
        <dbReference type="EMBL" id="SGY95826.1"/>
    </source>
</evidence>
<evidence type="ECO:0000256" key="2">
    <source>
        <dbReference type="ARBA" id="ARBA00009677"/>
    </source>
</evidence>
<dbReference type="GO" id="GO:0030694">
    <property type="term" value="C:bacterial-type flagellum basal body, rod"/>
    <property type="evidence" value="ECO:0007669"/>
    <property type="project" value="UniProtKB-UniRule"/>
</dbReference>
<dbReference type="PATRIC" id="fig|80854.5.peg.3655"/>
<dbReference type="InterPro" id="IPR012836">
    <property type="entry name" value="FlgF"/>
</dbReference>
<accession>A0A090KBX5</accession>
<gene>
    <name evidence="10" type="ORF">MT2528_1572</name>
    <name evidence="11" type="ORF">NVI5450_1771</name>
</gene>
<evidence type="ECO:0000259" key="8">
    <source>
        <dbReference type="Pfam" id="PF06429"/>
    </source>
</evidence>
<dbReference type="SUPFAM" id="SSF117143">
    <property type="entry name" value="Flagellar hook protein flgE"/>
    <property type="match status" value="1"/>
</dbReference>
<evidence type="ECO:0000256" key="5">
    <source>
        <dbReference type="ARBA" id="ARBA00040228"/>
    </source>
</evidence>
<sequence>MDNMLYISMSGAKENMNALAVRANNIANVNTHGFKADFEQARSMQAFGEGLPTRVFAITESPGQDFTGGGLQQTGNALDVAIQGDGWLSVLDDKNQESYTRGGSLHMSPTGELLTSSGRPVLGENGPIVIPVPVEQIKIHADGRIEVRPQGAPANALEEVDQLKLVNPDVRNLVKGYDGMFRQADGMPAAVDLNVQVAGGALETSNVSAVGELTGMINLQRQFEMQIKMMKTAEENDKASDSLLRVS</sequence>
<evidence type="ECO:0000313" key="12">
    <source>
        <dbReference type="Proteomes" id="UP000182660"/>
    </source>
</evidence>
<dbReference type="PANTHER" id="PTHR30435:SF18">
    <property type="entry name" value="FLAGELLAR BASAL-BODY ROD PROTEIN FLGF"/>
    <property type="match status" value="1"/>
</dbReference>
<dbReference type="Proteomes" id="UP000182660">
    <property type="component" value="Unassembled WGS sequence"/>
</dbReference>
<dbReference type="STRING" id="80854.MVIS_3457"/>
<evidence type="ECO:0000259" key="9">
    <source>
        <dbReference type="Pfam" id="PF22692"/>
    </source>
</evidence>
<dbReference type="AlphaFoldDB" id="A0A090KBX5"/>
<evidence type="ECO:0000259" key="7">
    <source>
        <dbReference type="Pfam" id="PF00460"/>
    </source>
</evidence>
<organism evidence="11 13">
    <name type="scientific">Moritella viscosa</name>
    <dbReference type="NCBI Taxonomy" id="80854"/>
    <lineage>
        <taxon>Bacteria</taxon>
        <taxon>Pseudomonadati</taxon>
        <taxon>Pseudomonadota</taxon>
        <taxon>Gammaproteobacteria</taxon>
        <taxon>Alteromonadales</taxon>
        <taxon>Moritellaceae</taxon>
        <taxon>Moritella</taxon>
    </lineage>
</organism>
<dbReference type="Pfam" id="PF22692">
    <property type="entry name" value="LlgE_F_G_D1"/>
    <property type="match status" value="1"/>
</dbReference>
<dbReference type="InterPro" id="IPR037925">
    <property type="entry name" value="FlgE/F/G-like"/>
</dbReference>
<dbReference type="InterPro" id="IPR053967">
    <property type="entry name" value="LlgE_F_G-like_D1"/>
</dbReference>
<dbReference type="PANTHER" id="PTHR30435">
    <property type="entry name" value="FLAGELLAR PROTEIN"/>
    <property type="match status" value="1"/>
</dbReference>
<comment type="subcellular location">
    <subcellularLocation>
        <location evidence="1 6">Bacterial flagellum basal body</location>
    </subcellularLocation>
</comment>
<proteinExistence type="inferred from homology"/>
<evidence type="ECO:0000256" key="3">
    <source>
        <dbReference type="ARBA" id="ARBA00023143"/>
    </source>
</evidence>
<dbReference type="RefSeq" id="WP_045111467.1">
    <property type="nucleotide sequence ID" value="NZ_CAWQZC010000118.1"/>
</dbReference>
<feature type="domain" description="Flagellar basal body rod protein N-terminal" evidence="7">
    <location>
        <begin position="5"/>
        <end position="35"/>
    </location>
</feature>
<dbReference type="Proteomes" id="UP000183794">
    <property type="component" value="Unassembled WGS sequence"/>
</dbReference>
<keyword evidence="11" id="KW-0966">Cell projection</keyword>
<comment type="similarity">
    <text evidence="2 6">Belongs to the flagella basal body rod proteins family.</text>
</comment>
<dbReference type="GO" id="GO:0071978">
    <property type="term" value="P:bacterial-type flagellum-dependent swarming motility"/>
    <property type="evidence" value="ECO:0007669"/>
    <property type="project" value="TreeGrafter"/>
</dbReference>
<dbReference type="NCBIfam" id="TIGR03506">
    <property type="entry name" value="FlgEFG_subfam"/>
    <property type="match status" value="1"/>
</dbReference>
<keyword evidence="11" id="KW-0969">Cilium</keyword>
<dbReference type="InterPro" id="IPR010930">
    <property type="entry name" value="Flg_bb/hook_C_dom"/>
</dbReference>
<reference evidence="10 12" key="2">
    <citation type="submission" date="2016-11" db="EMBL/GenBank/DDBJ databases">
        <authorList>
            <person name="Klemetsen T."/>
        </authorList>
    </citation>
    <scope>NUCLEOTIDE SEQUENCE [LARGE SCALE GENOMIC DNA]</scope>
    <source>
        <strain evidence="10">MT 2528</strain>
    </source>
</reference>
<dbReference type="Pfam" id="PF00460">
    <property type="entry name" value="Flg_bb_rod"/>
    <property type="match status" value="1"/>
</dbReference>
<comment type="subunit">
    <text evidence="4 6">The basal body constitutes a major portion of the flagellar organelle and consists of five rings (E,L,P,S, and M) mounted on a central rod. The rod consists of about 26 subunits of FlgG in the distal portion, and FlgB, FlgC and FlgF are thought to build up the proximal portion of the rod with about 6 subunits each.</text>
</comment>
<dbReference type="Pfam" id="PF06429">
    <property type="entry name" value="Flg_bbr_C"/>
    <property type="match status" value="1"/>
</dbReference>
<dbReference type="EMBL" id="FPLJ01000039">
    <property type="protein sequence ID" value="SGY88683.1"/>
    <property type="molecule type" value="Genomic_DNA"/>
</dbReference>
<dbReference type="HOGENOM" id="CLU_013687_1_0_6"/>
<name>A0A090KBX5_9GAMM</name>